<dbReference type="InterPro" id="IPR007344">
    <property type="entry name" value="GrpB/CoaE"/>
</dbReference>
<sequence>MGTPVKIVPHDPSWSSIYVMIEGRLKNLLGSKIAEIHHIGSTAVPGLDANPFIDVDIVLSDIIDIDPCRLLLEQAGYEARGSRHGDGVWAFMIRSPLPGQRIYLCPPKNETHRQRLLFCDILRFHDDIRQDYAALKKMLAERHSHDGDAYTVAKTDFIRNILTRYQNIHDAGTSRQNPPR</sequence>
<dbReference type="PANTHER" id="PTHR34822">
    <property type="entry name" value="GRPB DOMAIN PROTEIN (AFU_ORTHOLOGUE AFUA_1G01530)"/>
    <property type="match status" value="1"/>
</dbReference>
<dbReference type="Gene3D" id="3.30.460.10">
    <property type="entry name" value="Beta Polymerase, domain 2"/>
    <property type="match status" value="1"/>
</dbReference>
<name>A0A135P954_9HYPH</name>
<evidence type="ECO:0000313" key="2">
    <source>
        <dbReference type="Proteomes" id="UP000070498"/>
    </source>
</evidence>
<protein>
    <recommendedName>
        <fullName evidence="3">GrpB family protein</fullName>
    </recommendedName>
</protein>
<gene>
    <name evidence="1" type="ORF">ATO67_16160</name>
</gene>
<dbReference type="Pfam" id="PF04229">
    <property type="entry name" value="GrpB"/>
    <property type="match status" value="1"/>
</dbReference>
<dbReference type="SUPFAM" id="SSF81301">
    <property type="entry name" value="Nucleotidyltransferase"/>
    <property type="match status" value="1"/>
</dbReference>
<evidence type="ECO:0008006" key="3">
    <source>
        <dbReference type="Google" id="ProtNLM"/>
    </source>
</evidence>
<evidence type="ECO:0000313" key="1">
    <source>
        <dbReference type="EMBL" id="KXG87940.1"/>
    </source>
</evidence>
<proteinExistence type="predicted"/>
<organism evidence="1 2">
    <name type="scientific">Agrobacterium bohemicum</name>
    <dbReference type="NCBI Taxonomy" id="2052828"/>
    <lineage>
        <taxon>Bacteria</taxon>
        <taxon>Pseudomonadati</taxon>
        <taxon>Pseudomonadota</taxon>
        <taxon>Alphaproteobacteria</taxon>
        <taxon>Hyphomicrobiales</taxon>
        <taxon>Rhizobiaceae</taxon>
        <taxon>Rhizobium/Agrobacterium group</taxon>
        <taxon>Agrobacterium</taxon>
    </lineage>
</organism>
<keyword evidence="2" id="KW-1185">Reference proteome</keyword>
<dbReference type="STRING" id="2052828.ATO67_16160"/>
<dbReference type="EMBL" id="LNUW01000001">
    <property type="protein sequence ID" value="KXG87940.1"/>
    <property type="molecule type" value="Genomic_DNA"/>
</dbReference>
<reference evidence="1 2" key="1">
    <citation type="submission" date="2015-11" db="EMBL/GenBank/DDBJ databases">
        <title>Draft genome sequence of Agrobacterium sp. R89-1.</title>
        <authorList>
            <person name="Zahradnik J."/>
            <person name="Kyslikova E."/>
            <person name="Palyzova A."/>
            <person name="Kyslik P."/>
        </authorList>
    </citation>
    <scope>NUCLEOTIDE SEQUENCE [LARGE SCALE GENOMIC DNA]</scope>
    <source>
        <strain evidence="1 2">R89-1</strain>
    </source>
</reference>
<dbReference type="Proteomes" id="UP000070498">
    <property type="component" value="Unassembled WGS sequence"/>
</dbReference>
<accession>A0A135P954</accession>
<comment type="caution">
    <text evidence="1">The sequence shown here is derived from an EMBL/GenBank/DDBJ whole genome shotgun (WGS) entry which is preliminary data.</text>
</comment>
<dbReference type="PANTHER" id="PTHR34822:SF1">
    <property type="entry name" value="GRPB FAMILY PROTEIN"/>
    <property type="match status" value="1"/>
</dbReference>
<dbReference type="InterPro" id="IPR043519">
    <property type="entry name" value="NT_sf"/>
</dbReference>
<dbReference type="AlphaFoldDB" id="A0A135P954"/>
<dbReference type="RefSeq" id="WP_067651530.1">
    <property type="nucleotide sequence ID" value="NZ_KQ961032.1"/>
</dbReference>